<evidence type="ECO:0000256" key="9">
    <source>
        <dbReference type="SAM" id="MobiDB-lite"/>
    </source>
</evidence>
<feature type="compositionally biased region" description="Basic and acidic residues" evidence="9">
    <location>
        <begin position="242"/>
        <end position="259"/>
    </location>
</feature>
<accession>A0A9D4ZE93</accession>
<dbReference type="Gene3D" id="2.170.270.10">
    <property type="entry name" value="SET domain"/>
    <property type="match status" value="1"/>
</dbReference>
<evidence type="ECO:0000256" key="2">
    <source>
        <dbReference type="ARBA" id="ARBA00022454"/>
    </source>
</evidence>
<dbReference type="PROSITE" id="PS51575">
    <property type="entry name" value="SAM_MT43_SUVAR39_2"/>
    <property type="match status" value="1"/>
</dbReference>
<dbReference type="SMART" id="SM00317">
    <property type="entry name" value="SET"/>
    <property type="match status" value="1"/>
</dbReference>
<feature type="region of interest" description="Disordered" evidence="9">
    <location>
        <begin position="1"/>
        <end position="53"/>
    </location>
</feature>
<protein>
    <recommendedName>
        <fullName evidence="16">Histone-lysine N-methyltransferase, H3 lysine-9 specific SUVH4</fullName>
    </recommendedName>
</protein>
<dbReference type="PROSITE" id="PS50868">
    <property type="entry name" value="POST_SET"/>
    <property type="match status" value="1"/>
</dbReference>
<dbReference type="AlphaFoldDB" id="A0A9D4ZE93"/>
<evidence type="ECO:0000259" key="13">
    <source>
        <dbReference type="PROSITE" id="PS51015"/>
    </source>
</evidence>
<dbReference type="InterPro" id="IPR036987">
    <property type="entry name" value="SRA-YDG_sf"/>
</dbReference>
<evidence type="ECO:0000256" key="4">
    <source>
        <dbReference type="ARBA" id="ARBA00022679"/>
    </source>
</evidence>
<evidence type="ECO:0000313" key="14">
    <source>
        <dbReference type="EMBL" id="KAI5072278.1"/>
    </source>
</evidence>
<dbReference type="Pfam" id="PF00856">
    <property type="entry name" value="SET"/>
    <property type="match status" value="1"/>
</dbReference>
<dbReference type="GO" id="GO:0032259">
    <property type="term" value="P:methylation"/>
    <property type="evidence" value="ECO:0007669"/>
    <property type="project" value="UniProtKB-KW"/>
</dbReference>
<gene>
    <name evidence="14" type="ORF">GOP47_0012384</name>
</gene>
<dbReference type="GO" id="GO:0003690">
    <property type="term" value="F:double-stranded DNA binding"/>
    <property type="evidence" value="ECO:0007669"/>
    <property type="project" value="TreeGrafter"/>
</dbReference>
<keyword evidence="15" id="KW-1185">Reference proteome</keyword>
<feature type="domain" description="Pre-SET" evidence="11">
    <location>
        <begin position="523"/>
        <end position="585"/>
    </location>
</feature>
<dbReference type="SUPFAM" id="SSF88697">
    <property type="entry name" value="PUA domain-like"/>
    <property type="match status" value="1"/>
</dbReference>
<dbReference type="PROSITE" id="PS50867">
    <property type="entry name" value="PRE_SET"/>
    <property type="match status" value="1"/>
</dbReference>
<evidence type="ECO:0000313" key="15">
    <source>
        <dbReference type="Proteomes" id="UP000886520"/>
    </source>
</evidence>
<feature type="compositionally biased region" description="Polar residues" evidence="9">
    <location>
        <begin position="1"/>
        <end position="19"/>
    </location>
</feature>
<evidence type="ECO:0008006" key="16">
    <source>
        <dbReference type="Google" id="ProtNLM"/>
    </source>
</evidence>
<name>A0A9D4ZE93_ADICA</name>
<feature type="domain" description="Post-SET" evidence="12">
    <location>
        <begin position="750"/>
        <end position="766"/>
    </location>
</feature>
<evidence type="ECO:0000259" key="12">
    <source>
        <dbReference type="PROSITE" id="PS50868"/>
    </source>
</evidence>
<dbReference type="SUPFAM" id="SSF82199">
    <property type="entry name" value="SET domain"/>
    <property type="match status" value="1"/>
</dbReference>
<dbReference type="SMART" id="SM00468">
    <property type="entry name" value="PreSET"/>
    <property type="match status" value="1"/>
</dbReference>
<dbReference type="GO" id="GO:0042054">
    <property type="term" value="F:histone methyltransferase activity"/>
    <property type="evidence" value="ECO:0007669"/>
    <property type="project" value="InterPro"/>
</dbReference>
<keyword evidence="2" id="KW-0158">Chromosome</keyword>
<dbReference type="Pfam" id="PF05033">
    <property type="entry name" value="Pre-SET"/>
    <property type="match status" value="1"/>
</dbReference>
<dbReference type="InterPro" id="IPR025794">
    <property type="entry name" value="H3-K9-MeTrfase_plant"/>
</dbReference>
<dbReference type="InterPro" id="IPR003616">
    <property type="entry name" value="Post-SET_dom"/>
</dbReference>
<dbReference type="Gene3D" id="2.30.280.10">
    <property type="entry name" value="SRA-YDG"/>
    <property type="match status" value="1"/>
</dbReference>
<dbReference type="Pfam" id="PF02182">
    <property type="entry name" value="SAD_SRA"/>
    <property type="match status" value="1"/>
</dbReference>
<evidence type="ECO:0000256" key="5">
    <source>
        <dbReference type="ARBA" id="ARBA00022691"/>
    </source>
</evidence>
<dbReference type="InterPro" id="IPR046341">
    <property type="entry name" value="SET_dom_sf"/>
</dbReference>
<evidence type="ECO:0000259" key="11">
    <source>
        <dbReference type="PROSITE" id="PS50867"/>
    </source>
</evidence>
<dbReference type="GO" id="GO:0008270">
    <property type="term" value="F:zinc ion binding"/>
    <property type="evidence" value="ECO:0007669"/>
    <property type="project" value="InterPro"/>
</dbReference>
<dbReference type="GO" id="GO:0005694">
    <property type="term" value="C:chromosome"/>
    <property type="evidence" value="ECO:0007669"/>
    <property type="project" value="UniProtKB-SubCell"/>
</dbReference>
<keyword evidence="6" id="KW-0156">Chromatin regulator</keyword>
<dbReference type="Proteomes" id="UP000886520">
    <property type="component" value="Chromosome 12"/>
</dbReference>
<comment type="subcellular location">
    <subcellularLocation>
        <location evidence="1">Chromosome</location>
    </subcellularLocation>
    <subcellularLocation>
        <location evidence="8">Nucleus</location>
    </subcellularLocation>
</comment>
<evidence type="ECO:0000256" key="6">
    <source>
        <dbReference type="ARBA" id="ARBA00022853"/>
    </source>
</evidence>
<reference evidence="14" key="1">
    <citation type="submission" date="2021-01" db="EMBL/GenBank/DDBJ databases">
        <title>Adiantum capillus-veneris genome.</title>
        <authorList>
            <person name="Fang Y."/>
            <person name="Liao Q."/>
        </authorList>
    </citation>
    <scope>NUCLEOTIDE SEQUENCE</scope>
    <source>
        <strain evidence="14">H3</strain>
        <tissue evidence="14">Leaf</tissue>
    </source>
</reference>
<proteinExistence type="predicted"/>
<keyword evidence="7 8" id="KW-0539">Nucleus</keyword>
<dbReference type="GO" id="GO:0005634">
    <property type="term" value="C:nucleus"/>
    <property type="evidence" value="ECO:0007669"/>
    <property type="project" value="UniProtKB-SubCell"/>
</dbReference>
<dbReference type="InterPro" id="IPR015947">
    <property type="entry name" value="PUA-like_sf"/>
</dbReference>
<evidence type="ECO:0000259" key="10">
    <source>
        <dbReference type="PROSITE" id="PS50280"/>
    </source>
</evidence>
<dbReference type="SMART" id="SM00466">
    <property type="entry name" value="SRA"/>
    <property type="match status" value="1"/>
</dbReference>
<dbReference type="OrthoDB" id="5792673at2759"/>
<dbReference type="PROSITE" id="PS51015">
    <property type="entry name" value="YDG"/>
    <property type="match status" value="1"/>
</dbReference>
<evidence type="ECO:0000256" key="8">
    <source>
        <dbReference type="PROSITE-ProRule" id="PRU00358"/>
    </source>
</evidence>
<dbReference type="InterPro" id="IPR007728">
    <property type="entry name" value="Pre-SET_dom"/>
</dbReference>
<dbReference type="PANTHER" id="PTHR45660:SF94">
    <property type="entry name" value="HISTONE-LYSINE N-METHYLTRANSFERASE, H3 LYSINE-9 SPECIFIC SUVH4"/>
    <property type="match status" value="1"/>
</dbReference>
<feature type="domain" description="YDG" evidence="13">
    <location>
        <begin position="288"/>
        <end position="445"/>
    </location>
</feature>
<evidence type="ECO:0000256" key="7">
    <source>
        <dbReference type="ARBA" id="ARBA00023242"/>
    </source>
</evidence>
<dbReference type="InterPro" id="IPR003105">
    <property type="entry name" value="SRA_YDG"/>
</dbReference>
<keyword evidence="4" id="KW-0808">Transferase</keyword>
<comment type="caution">
    <text evidence="14">The sequence shown here is derived from an EMBL/GenBank/DDBJ whole genome shotgun (WGS) entry which is preliminary data.</text>
</comment>
<organism evidence="14 15">
    <name type="scientific">Adiantum capillus-veneris</name>
    <name type="common">Maidenhair fern</name>
    <dbReference type="NCBI Taxonomy" id="13818"/>
    <lineage>
        <taxon>Eukaryota</taxon>
        <taxon>Viridiplantae</taxon>
        <taxon>Streptophyta</taxon>
        <taxon>Embryophyta</taxon>
        <taxon>Tracheophyta</taxon>
        <taxon>Polypodiopsida</taxon>
        <taxon>Polypodiidae</taxon>
        <taxon>Polypodiales</taxon>
        <taxon>Pteridineae</taxon>
        <taxon>Pteridaceae</taxon>
        <taxon>Vittarioideae</taxon>
        <taxon>Adiantum</taxon>
    </lineage>
</organism>
<keyword evidence="3" id="KW-0489">Methyltransferase</keyword>
<evidence type="ECO:0000256" key="3">
    <source>
        <dbReference type="ARBA" id="ARBA00022603"/>
    </source>
</evidence>
<dbReference type="InterPro" id="IPR051357">
    <property type="entry name" value="H3K9_HMTase_SUVAR3-9"/>
</dbReference>
<dbReference type="PANTHER" id="PTHR45660">
    <property type="entry name" value="HISTONE-LYSINE N-METHYLTRANSFERASE SETMAR"/>
    <property type="match status" value="1"/>
</dbReference>
<dbReference type="EMBL" id="JABFUD020000012">
    <property type="protein sequence ID" value="KAI5072278.1"/>
    <property type="molecule type" value="Genomic_DNA"/>
</dbReference>
<dbReference type="PROSITE" id="PS50280">
    <property type="entry name" value="SET"/>
    <property type="match status" value="1"/>
</dbReference>
<feature type="region of interest" description="Disordered" evidence="9">
    <location>
        <begin position="242"/>
        <end position="272"/>
    </location>
</feature>
<evidence type="ECO:0000256" key="1">
    <source>
        <dbReference type="ARBA" id="ARBA00004286"/>
    </source>
</evidence>
<sequence length="766" mass="86123">MVYLTRNNVDIEESTQSPSKRVRDPQGPTYSESSSDENGDLESHPRVRHTRRTLCSSRSKFTVLSDDEEEDVGNAVDNPQRRTRFQSKHHMRLGDIDESYKPPQLKALAVKMTVNEQCKKDMHLLAVPKVPGDVMEEPTGKRQLFGDAPTFAKKDNEKCKKVQWCVPVTEVLMKKPAEKQCVPKGVASSSSAATNRQDTAVKITFTEAGHLEAAQKVKTILRHFNSYYLRFVQEEENRCRKEESEKLKIKAKSKEEGKEKKKSRRPDLKAITQMKADKKMEDRGKVLGHVPGINVGDQFFSRCEMVAIGLHCHWLGGIDTIPASARKTLPFLKNITKLPVASSIMLSGAYEDDIDNSDDVIYTGSGGNDLLGRKHQIADQVLKRGNLALTYNMEQDLPVRLIRGHKTKKSYTGKIYTYDGLYKVKDFWAEKGLSGFTVYKFRLKRVDGQSILTTNQVHFVSGHILPANIAELKGLVCLDISNGLERTPIPATNLQNPPLAPTDFRYTAKIEARKGVRKPLPAKGCSCRGACYDPNKCSCAVLNKKSFPYVTQNGGRLVEPMDVVYECGPNCGCDESCSNRVTQKGMQYRLEVFRTANKGWGVRSWDTIPAGAPVCQYTGLLMRTEDADHVIDNDVYVFDLDCIQTMKGIGRRQRRLISKGNEDESEDVATDYASEEPEYCIDAANCGNVSRFINHCCEPNLFVQCVLNDHHDLSQPCIWFFAADTIHPLEELSYDYGYELNSVVKDGKVKVMHCYCGAHGCRKRLL</sequence>
<keyword evidence="5" id="KW-0949">S-adenosyl-L-methionine</keyword>
<dbReference type="InterPro" id="IPR001214">
    <property type="entry name" value="SET_dom"/>
</dbReference>
<feature type="domain" description="SET" evidence="10">
    <location>
        <begin position="588"/>
        <end position="737"/>
    </location>
</feature>